<dbReference type="RefSeq" id="WP_006873936.1">
    <property type="nucleotide sequence ID" value="NZ_DS544175.1"/>
</dbReference>
<keyword evidence="1" id="KW-1133">Transmembrane helix</keyword>
<reference evidence="2" key="2">
    <citation type="submission" date="2013-09" db="EMBL/GenBank/DDBJ databases">
        <title>Draft genome sequence of Anaerotruncus colihominis(DSM 17241).</title>
        <authorList>
            <person name="Sudarsanam P."/>
            <person name="Ley R."/>
            <person name="Guruge J."/>
            <person name="Turnbaugh P.J."/>
            <person name="Mahowald M."/>
            <person name="Liep D."/>
            <person name="Gordon J."/>
        </authorList>
    </citation>
    <scope>NUCLEOTIDE SEQUENCE</scope>
    <source>
        <strain evidence="2">DSM 17241</strain>
    </source>
</reference>
<keyword evidence="1" id="KW-0472">Membrane</keyword>
<sequence>MNNTAMAFDAGTWWLVGLLATALTGAVVFLVKRTLFSRVDDLSREVGEIRDGTVKKADYDKAQEKMSGSIEEIKRDYTPRNIHEKSYDELRADIKKIMENFLTREDFFREHAKVDRKIDMLLDFEIKRKGTGI</sequence>
<evidence type="ECO:0000313" key="3">
    <source>
        <dbReference type="Proteomes" id="UP000003803"/>
    </source>
</evidence>
<keyword evidence="1" id="KW-0812">Transmembrane</keyword>
<reference evidence="2" key="1">
    <citation type="submission" date="2007-11" db="EMBL/GenBank/DDBJ databases">
        <authorList>
            <person name="Fulton L."/>
            <person name="Clifton S."/>
            <person name="Fulton B."/>
            <person name="Xu J."/>
            <person name="Minx P."/>
            <person name="Pepin K.H."/>
            <person name="Johnson M."/>
            <person name="Thiruvilangam P."/>
            <person name="Bhonagiri V."/>
            <person name="Nash W.E."/>
            <person name="Mardis E.R."/>
            <person name="Wilson R.K."/>
        </authorList>
    </citation>
    <scope>NUCLEOTIDE SEQUENCE [LARGE SCALE GENOMIC DNA]</scope>
    <source>
        <strain evidence="2">DSM 17241</strain>
    </source>
</reference>
<dbReference type="HOGENOM" id="CLU_159354_0_0_9"/>
<dbReference type="AlphaFoldDB" id="B0P6Z9"/>
<comment type="caution">
    <text evidence="2">The sequence shown here is derived from an EMBL/GenBank/DDBJ whole genome shotgun (WGS) entry which is preliminary data.</text>
</comment>
<feature type="transmembrane region" description="Helical" evidence="1">
    <location>
        <begin position="12"/>
        <end position="31"/>
    </location>
</feature>
<gene>
    <name evidence="2" type="ORF">ANACOL_00527</name>
</gene>
<dbReference type="EMBL" id="ABGD02000005">
    <property type="protein sequence ID" value="EDS12974.1"/>
    <property type="molecule type" value="Genomic_DNA"/>
</dbReference>
<protein>
    <submittedName>
        <fullName evidence="2">Uncharacterized protein</fullName>
    </submittedName>
</protein>
<organism evidence="2 3">
    <name type="scientific">Anaerotruncus colihominis DSM 17241</name>
    <dbReference type="NCBI Taxonomy" id="445972"/>
    <lineage>
        <taxon>Bacteria</taxon>
        <taxon>Bacillati</taxon>
        <taxon>Bacillota</taxon>
        <taxon>Clostridia</taxon>
        <taxon>Eubacteriales</taxon>
        <taxon>Oscillospiraceae</taxon>
        <taxon>Anaerotruncus</taxon>
    </lineage>
</organism>
<proteinExistence type="predicted"/>
<accession>B0P6Z9</accession>
<keyword evidence="3" id="KW-1185">Reference proteome</keyword>
<evidence type="ECO:0000313" key="2">
    <source>
        <dbReference type="EMBL" id="EDS12974.1"/>
    </source>
</evidence>
<dbReference type="Proteomes" id="UP000003803">
    <property type="component" value="Unassembled WGS sequence"/>
</dbReference>
<name>B0P6Z9_9FIRM</name>
<evidence type="ECO:0000256" key="1">
    <source>
        <dbReference type="SAM" id="Phobius"/>
    </source>
</evidence>